<sequence>MELLQAMRERHSVRAYTDKPIEGKVKEDLLSFVEKCNKQSGLHMQVILNEPEAFNSLMAHYGKFSGVNNYIALIGDNHPDLDEKCGYWGEKIALYVQTLGMNTCWVAMTYSKRKAHFTIAAGEKLCLVIAVGYGLTQGIPHKSKPRARVMKTGKITPQWFVKGVDAALLAPTAMNQQKFRFSLEENTVTAKAGIGFYSKVDLGIAKYHFELGAGRENFKWK</sequence>
<protein>
    <submittedName>
        <fullName evidence="2">Nitroreductase</fullName>
    </submittedName>
</protein>
<dbReference type="SUPFAM" id="SSF55469">
    <property type="entry name" value="FMN-dependent nitroreductase-like"/>
    <property type="match status" value="1"/>
</dbReference>
<organism evidence="2 3">
    <name type="scientific">Lentihominibacter hominis</name>
    <dbReference type="NCBI Taxonomy" id="2763645"/>
    <lineage>
        <taxon>Bacteria</taxon>
        <taxon>Bacillati</taxon>
        <taxon>Bacillota</taxon>
        <taxon>Clostridia</taxon>
        <taxon>Peptostreptococcales</taxon>
        <taxon>Anaerovoracaceae</taxon>
        <taxon>Lentihominibacter</taxon>
    </lineage>
</organism>
<dbReference type="Pfam" id="PF14512">
    <property type="entry name" value="TM1586_NiRdase"/>
    <property type="match status" value="1"/>
</dbReference>
<proteinExistence type="predicted"/>
<feature type="domain" description="Putative nitroreductase TM1586" evidence="1">
    <location>
        <begin position="2"/>
        <end position="213"/>
    </location>
</feature>
<dbReference type="InterPro" id="IPR000415">
    <property type="entry name" value="Nitroreductase-like"/>
</dbReference>
<accession>A0A926I8W1</accession>
<dbReference type="RefSeq" id="WP_187524881.1">
    <property type="nucleotide sequence ID" value="NZ_JACRTA010000001.1"/>
</dbReference>
<evidence type="ECO:0000313" key="2">
    <source>
        <dbReference type="EMBL" id="MBC8567525.1"/>
    </source>
</evidence>
<name>A0A926I8W1_9FIRM</name>
<keyword evidence="3" id="KW-1185">Reference proteome</keyword>
<dbReference type="AlphaFoldDB" id="A0A926I8W1"/>
<dbReference type="InterPro" id="IPR029478">
    <property type="entry name" value="TM1586_NiRdase"/>
</dbReference>
<dbReference type="CDD" id="cd02062">
    <property type="entry name" value="Nitro_FMN_reductase"/>
    <property type="match status" value="1"/>
</dbReference>
<dbReference type="Proteomes" id="UP000610862">
    <property type="component" value="Unassembled WGS sequence"/>
</dbReference>
<dbReference type="GO" id="GO:0016491">
    <property type="term" value="F:oxidoreductase activity"/>
    <property type="evidence" value="ECO:0007669"/>
    <property type="project" value="InterPro"/>
</dbReference>
<reference evidence="2" key="1">
    <citation type="submission" date="2020-08" db="EMBL/GenBank/DDBJ databases">
        <title>Genome public.</title>
        <authorList>
            <person name="Liu C."/>
            <person name="Sun Q."/>
        </authorList>
    </citation>
    <scope>NUCLEOTIDE SEQUENCE</scope>
    <source>
        <strain evidence="2">NSJ-24</strain>
    </source>
</reference>
<comment type="caution">
    <text evidence="2">The sequence shown here is derived from an EMBL/GenBank/DDBJ whole genome shotgun (WGS) entry which is preliminary data.</text>
</comment>
<dbReference type="Gene3D" id="3.40.109.10">
    <property type="entry name" value="NADH Oxidase"/>
    <property type="match status" value="1"/>
</dbReference>
<evidence type="ECO:0000313" key="3">
    <source>
        <dbReference type="Proteomes" id="UP000610862"/>
    </source>
</evidence>
<dbReference type="EMBL" id="JACRTA010000001">
    <property type="protein sequence ID" value="MBC8567525.1"/>
    <property type="molecule type" value="Genomic_DNA"/>
</dbReference>
<dbReference type="Gene3D" id="3.40.109.30">
    <property type="entry name" value="putative nitroreductase (tm1586), domain 2"/>
    <property type="match status" value="1"/>
</dbReference>
<evidence type="ECO:0000259" key="1">
    <source>
        <dbReference type="Pfam" id="PF14512"/>
    </source>
</evidence>
<gene>
    <name evidence="2" type="ORF">H8692_01960</name>
</gene>